<dbReference type="EMBL" id="BAVR01000005">
    <property type="protein sequence ID" value="GAE87261.1"/>
    <property type="molecule type" value="Genomic_DNA"/>
</dbReference>
<sequence>MSSITVLHPLTIIRGRITTIIVINKTYLTNLFIIHTFSRCFVVSYQQVHVSTNKYDCKLQVILFLRTMKSSGKDNIIMH</sequence>
<reference evidence="1" key="1">
    <citation type="journal article" date="2014" name="Genome Announc.">
        <title>Draft Genome Sequence of Clostridium straminisolvens Strain JCM 21531T, Isolated from a Cellulose-Degrading Bacterial Community.</title>
        <authorList>
            <person name="Yuki M."/>
            <person name="Oshima K."/>
            <person name="Suda W."/>
            <person name="Sakamoto M."/>
            <person name="Kitamura K."/>
            <person name="Iida T."/>
            <person name="Hattori M."/>
            <person name="Ohkuma M."/>
        </authorList>
    </citation>
    <scope>NUCLEOTIDE SEQUENCE [LARGE SCALE GENOMIC DNA]</scope>
    <source>
        <strain evidence="1">JCM 21531</strain>
    </source>
</reference>
<evidence type="ECO:0000313" key="1">
    <source>
        <dbReference type="EMBL" id="GAE87261.1"/>
    </source>
</evidence>
<dbReference type="STRING" id="1294263.JCM21531_616"/>
<dbReference type="AlphaFoldDB" id="W4V215"/>
<name>W4V215_9FIRM</name>
<proteinExistence type="predicted"/>
<dbReference type="Proteomes" id="UP000019109">
    <property type="component" value="Unassembled WGS sequence"/>
</dbReference>
<evidence type="ECO:0000313" key="2">
    <source>
        <dbReference type="Proteomes" id="UP000019109"/>
    </source>
</evidence>
<comment type="caution">
    <text evidence="1">The sequence shown here is derived from an EMBL/GenBank/DDBJ whole genome shotgun (WGS) entry which is preliminary data.</text>
</comment>
<protein>
    <submittedName>
        <fullName evidence="1">Uncharacterized protein</fullName>
    </submittedName>
</protein>
<gene>
    <name evidence="1" type="ORF">JCM21531_616</name>
</gene>
<keyword evidence="2" id="KW-1185">Reference proteome</keyword>
<organism evidence="1 2">
    <name type="scientific">Acetivibrio straminisolvens JCM 21531</name>
    <dbReference type="NCBI Taxonomy" id="1294263"/>
    <lineage>
        <taxon>Bacteria</taxon>
        <taxon>Bacillati</taxon>
        <taxon>Bacillota</taxon>
        <taxon>Clostridia</taxon>
        <taxon>Eubacteriales</taxon>
        <taxon>Oscillospiraceae</taxon>
        <taxon>Acetivibrio</taxon>
    </lineage>
</organism>
<accession>W4V215</accession>